<dbReference type="Pfam" id="PF00331">
    <property type="entry name" value="Glyco_hydro_10"/>
    <property type="match status" value="1"/>
</dbReference>
<evidence type="ECO:0000256" key="2">
    <source>
        <dbReference type="ARBA" id="ARBA00023277"/>
    </source>
</evidence>
<dbReference type="Gene3D" id="3.20.20.80">
    <property type="entry name" value="Glycosidases"/>
    <property type="match status" value="1"/>
</dbReference>
<dbReference type="SUPFAM" id="SSF51445">
    <property type="entry name" value="(Trans)glycosidases"/>
    <property type="match status" value="1"/>
</dbReference>
<sequence length="917" mass="105306">MKRILCLFISMIIILMTMPCSIMAQKSQTMVYIDNVLLDLEHPAEIKDGIPYIPLIETFFAMGVQMSYDEKENAYVGYGNNGEIEVVVGEDVIYVDWVNIKLPAEIYVSEDNTVMIPAYAVEDALKTETYVYDESKNIIYLVKPELEFNEAMEFNLANEVRKLGEGEQICDDEPLFRLQPDNGDKYIKMEEVDVSAEGMPFDRAIQIETLPLEGNQVPVSNYSIQKVVNNVGGDFDIGDVGIMTYWARATKITDETGSAGLRMCYERTEDYHKLSAQGDGSVTVGTEWKQYYEVLCNQRYAIPNNRSRLCIGVGYKPQIIQIAGLKIVNYKDTVDLETLMPNSGDTYKGMEEDALWRKEANKRIEEYRKNDMYINVVNEDGEPLENVNINVDMTKSEFIYGDTVMRREYMNLDPELESTRLQNEFYSEYLNTIIDSFIKWAVSYVNDGRDAIQVANYALSTLKKQIRAHCLMWDGVYPGEYKNIADMPYEEIYDIFTENTIKYMWAFKDKAVQWDVLNEPFDSNVIRNKYGNTLFADMMKLAKKIDPNTPLYVNETGMEGKNSKDEYTRDEGAANIIEAFLDEGAPIDGVGIQAHCTNLKYPQGFYWQIDTFARSVKNLAVTEFDLYTMADTEACKQYMEDIMRITYSHPKATGFLIWGHYDPNHWRADSNFYDKDYVAKYGHEVWQKLVLDEWWTRESGTTDSEGNFSVRGHRGDYDITVEYNGEKESIPFTLVQSDNDIVDNRIDIIIKNDGTINGTVTNTPKPLPTPIKFETLSEAYADFMARFGNDENPIYIADSYSDMGKQVLETYDGIENTYYESQNENHWVRYELSDQTYSGIISIEWKQDSNEAAHEYEVLVSDDGVEWESIYTGRSRKINTVGYESTKYLMIKYEGGNGFGISEVTVDALKEGTKSNE</sequence>
<feature type="domain" description="GH10" evidence="5">
    <location>
        <begin position="415"/>
        <end position="689"/>
    </location>
</feature>
<gene>
    <name evidence="6" type="ORF">INF28_10470</name>
</gene>
<dbReference type="Proteomes" id="UP000806542">
    <property type="component" value="Unassembled WGS sequence"/>
</dbReference>
<evidence type="ECO:0000313" key="7">
    <source>
        <dbReference type="Proteomes" id="UP000806542"/>
    </source>
</evidence>
<comment type="similarity">
    <text evidence="4">Belongs to the glycosyl hydrolase 10 (cellulase F) family.</text>
</comment>
<keyword evidence="3 4" id="KW-0624">Polysaccharide degradation</keyword>
<evidence type="ECO:0000256" key="1">
    <source>
        <dbReference type="ARBA" id="ARBA00022801"/>
    </source>
</evidence>
<dbReference type="InterPro" id="IPR017853">
    <property type="entry name" value="GH"/>
</dbReference>
<dbReference type="GO" id="GO:0000272">
    <property type="term" value="P:polysaccharide catabolic process"/>
    <property type="evidence" value="ECO:0007669"/>
    <property type="project" value="UniProtKB-KW"/>
</dbReference>
<proteinExistence type="inferred from homology"/>
<evidence type="ECO:0000256" key="3">
    <source>
        <dbReference type="ARBA" id="ARBA00023326"/>
    </source>
</evidence>
<dbReference type="SMART" id="SM00633">
    <property type="entry name" value="Glyco_10"/>
    <property type="match status" value="1"/>
</dbReference>
<evidence type="ECO:0000259" key="5">
    <source>
        <dbReference type="PROSITE" id="PS51760"/>
    </source>
</evidence>
<dbReference type="AlphaFoldDB" id="A0A9D5M3K1"/>
<dbReference type="PANTHER" id="PTHR31490">
    <property type="entry name" value="GLYCOSYL HYDROLASE"/>
    <property type="match status" value="1"/>
</dbReference>
<dbReference type="Gene3D" id="3.30.457.10">
    <property type="entry name" value="Copper amine oxidase-like, N-terminal domain"/>
    <property type="match status" value="1"/>
</dbReference>
<dbReference type="InterPro" id="IPR001000">
    <property type="entry name" value="GH10_dom"/>
</dbReference>
<protein>
    <recommendedName>
        <fullName evidence="4">Beta-xylanase</fullName>
        <ecNumber evidence="4">3.2.1.8</ecNumber>
    </recommendedName>
</protein>
<dbReference type="Pfam" id="PF22633">
    <property type="entry name" value="F5_F8_type_C_2"/>
    <property type="match status" value="1"/>
</dbReference>
<accession>A0A9D5M3K1</accession>
<keyword evidence="2 4" id="KW-0119">Carbohydrate metabolism</keyword>
<dbReference type="RefSeq" id="WP_226393424.1">
    <property type="nucleotide sequence ID" value="NZ_JADCKB010000025.1"/>
</dbReference>
<reference evidence="6" key="1">
    <citation type="submission" date="2020-10" db="EMBL/GenBank/DDBJ databases">
        <title>ChiBAC.</title>
        <authorList>
            <person name="Zenner C."/>
            <person name="Hitch T.C.A."/>
            <person name="Clavel T."/>
        </authorList>
    </citation>
    <scope>NUCLEOTIDE SEQUENCE</scope>
    <source>
        <strain evidence="6">DSM 107454</strain>
    </source>
</reference>
<evidence type="ECO:0000313" key="6">
    <source>
        <dbReference type="EMBL" id="MBE5040883.1"/>
    </source>
</evidence>
<dbReference type="InterPro" id="IPR012854">
    <property type="entry name" value="Cu_amine_oxidase-like_N"/>
</dbReference>
<dbReference type="InterPro" id="IPR036582">
    <property type="entry name" value="Mao_N_sf"/>
</dbReference>
<evidence type="ECO:0000256" key="4">
    <source>
        <dbReference type="RuleBase" id="RU361174"/>
    </source>
</evidence>
<comment type="catalytic activity">
    <reaction evidence="4">
        <text>Endohydrolysis of (1-&gt;4)-beta-D-xylosidic linkages in xylans.</text>
        <dbReference type="EC" id="3.2.1.8"/>
    </reaction>
</comment>
<dbReference type="GO" id="GO:0031176">
    <property type="term" value="F:endo-1,4-beta-xylanase activity"/>
    <property type="evidence" value="ECO:0007669"/>
    <property type="project" value="UniProtKB-EC"/>
</dbReference>
<dbReference type="PROSITE" id="PS51760">
    <property type="entry name" value="GH10_2"/>
    <property type="match status" value="1"/>
</dbReference>
<keyword evidence="4" id="KW-0326">Glycosidase</keyword>
<keyword evidence="7" id="KW-1185">Reference proteome</keyword>
<dbReference type="EMBL" id="JADCKB010000025">
    <property type="protein sequence ID" value="MBE5040883.1"/>
    <property type="molecule type" value="Genomic_DNA"/>
</dbReference>
<dbReference type="EC" id="3.2.1.8" evidence="4"/>
<dbReference type="SUPFAM" id="SSF49785">
    <property type="entry name" value="Galactose-binding domain-like"/>
    <property type="match status" value="1"/>
</dbReference>
<dbReference type="PRINTS" id="PR00134">
    <property type="entry name" value="GLHYDRLASE10"/>
</dbReference>
<dbReference type="PANTHER" id="PTHR31490:SF1">
    <property type="entry name" value="ENDO-1,4-BETA-XYLANASE 1"/>
    <property type="match status" value="1"/>
</dbReference>
<comment type="caution">
    <text evidence="6">The sequence shown here is derived from an EMBL/GenBank/DDBJ whole genome shotgun (WGS) entry which is preliminary data.</text>
</comment>
<keyword evidence="1 4" id="KW-0378">Hydrolase</keyword>
<dbReference type="InterPro" id="IPR008979">
    <property type="entry name" value="Galactose-bd-like_sf"/>
</dbReference>
<dbReference type="Pfam" id="PF07833">
    <property type="entry name" value="Cu_amine_oxidN1"/>
    <property type="match status" value="1"/>
</dbReference>
<organism evidence="6 7">
    <name type="scientific">Ructibacterium gallinarum</name>
    <dbReference type="NCBI Taxonomy" id="2779355"/>
    <lineage>
        <taxon>Bacteria</taxon>
        <taxon>Bacillati</taxon>
        <taxon>Bacillota</taxon>
        <taxon>Clostridia</taxon>
        <taxon>Eubacteriales</taxon>
        <taxon>Oscillospiraceae</taxon>
        <taxon>Ructibacterium</taxon>
    </lineage>
</organism>
<name>A0A9D5M3K1_9FIRM</name>
<dbReference type="InterPro" id="IPR044846">
    <property type="entry name" value="GH10"/>
</dbReference>
<dbReference type="SUPFAM" id="SSF55383">
    <property type="entry name" value="Copper amine oxidase, domain N"/>
    <property type="match status" value="1"/>
</dbReference>
<dbReference type="Gene3D" id="2.60.120.260">
    <property type="entry name" value="Galactose-binding domain-like"/>
    <property type="match status" value="1"/>
</dbReference>